<dbReference type="STRING" id="121821.GCA_001870675_01415"/>
<accession>A0A2W7PKF4</accession>
<dbReference type="InterPro" id="IPR036928">
    <property type="entry name" value="AS_sf"/>
</dbReference>
<keyword evidence="3" id="KW-1185">Reference proteome</keyword>
<dbReference type="Gene3D" id="3.90.1300.10">
    <property type="entry name" value="Amidase signature (AS) domain"/>
    <property type="match status" value="1"/>
</dbReference>
<gene>
    <name evidence="2" type="ORF">LY56_03361</name>
</gene>
<dbReference type="PANTHER" id="PTHR11895">
    <property type="entry name" value="TRANSAMIDASE"/>
    <property type="match status" value="1"/>
</dbReference>
<dbReference type="SUPFAM" id="SSF75304">
    <property type="entry name" value="Amidase signature (AS) enzymes"/>
    <property type="match status" value="1"/>
</dbReference>
<dbReference type="RefSeq" id="WP_071470179.1">
    <property type="nucleotide sequence ID" value="NZ_MEHT01000027.1"/>
</dbReference>
<keyword evidence="2" id="KW-0808">Transferase</keyword>
<protein>
    <submittedName>
        <fullName evidence="2">Aspartyl-tRNA(Asn)/glutamyl-tRNA(Gln) amidotransferase subunit A</fullName>
    </submittedName>
</protein>
<dbReference type="Proteomes" id="UP000249364">
    <property type="component" value="Unassembled WGS sequence"/>
</dbReference>
<comment type="caution">
    <text evidence="2">The sequence shown here is derived from an EMBL/GenBank/DDBJ whole genome shotgun (WGS) entry which is preliminary data.</text>
</comment>
<dbReference type="InterPro" id="IPR023631">
    <property type="entry name" value="Amidase_dom"/>
</dbReference>
<sequence length="467" mass="49233">MQTLAQTARAIRDGEITAEAATEAALHALEDHVRPLNGIARLTPDAALESARSVDLSRAKGASLPPLAGVPMAHKDLFYRAGRPSHCGTKIRDNFVPDVTATVLSRLDGAGAIDLGTLHMAEIAMSPTGFNEHHGHGLNPWNPAHICGGSSSGSGIAVSAGAVTASLGTDTGGSVRHPAAACGLTGLKPTHGAVSLAGVMPLSGSLDCVGPLCHTALDVALIMDVIGGEDRADPTTAWAPFPEYTQTLADGAHGLKIARPRGYYDCELDPEVENTLAEALATFVSIKVTLSETRLEQMDLINAFAHLVLSSEASSLHRRLLADRPDDYAAQVRARIEPGLAYPATHYIEALTRRGALAKDWIMRALQDADAALLPVFPTPVPTIMETTEGGDAAVSAVIGRLTRNTRGINYLGLPAVVVPCGISASGLPIAFQLVGRPWSEPILLRLADAYQRVTHWHDLRPERPTP</sequence>
<evidence type="ECO:0000259" key="1">
    <source>
        <dbReference type="Pfam" id="PF01425"/>
    </source>
</evidence>
<dbReference type="OrthoDB" id="9777859at2"/>
<evidence type="ECO:0000313" key="3">
    <source>
        <dbReference type="Proteomes" id="UP000249364"/>
    </source>
</evidence>
<proteinExistence type="predicted"/>
<dbReference type="InterPro" id="IPR000120">
    <property type="entry name" value="Amidase"/>
</dbReference>
<organism evidence="2 3">
    <name type="scientific">Roseinatronobacter thiooxidans</name>
    <dbReference type="NCBI Taxonomy" id="121821"/>
    <lineage>
        <taxon>Bacteria</taxon>
        <taxon>Pseudomonadati</taxon>
        <taxon>Pseudomonadota</taxon>
        <taxon>Alphaproteobacteria</taxon>
        <taxon>Rhodobacterales</taxon>
        <taxon>Paracoccaceae</taxon>
        <taxon>Roseinatronobacter</taxon>
    </lineage>
</organism>
<feature type="domain" description="Amidase" evidence="1">
    <location>
        <begin position="21"/>
        <end position="445"/>
    </location>
</feature>
<name>A0A2W7PKF4_9RHOB</name>
<dbReference type="Pfam" id="PF01425">
    <property type="entry name" value="Amidase"/>
    <property type="match status" value="1"/>
</dbReference>
<dbReference type="GO" id="GO:0016740">
    <property type="term" value="F:transferase activity"/>
    <property type="evidence" value="ECO:0007669"/>
    <property type="project" value="UniProtKB-KW"/>
</dbReference>
<dbReference type="AlphaFoldDB" id="A0A2W7PKF4"/>
<evidence type="ECO:0000313" key="2">
    <source>
        <dbReference type="EMBL" id="PZX36754.1"/>
    </source>
</evidence>
<reference evidence="2 3" key="1">
    <citation type="submission" date="2018-06" db="EMBL/GenBank/DDBJ databases">
        <title>Genomic Encyclopedia of Archaeal and Bacterial Type Strains, Phase II (KMG-II): from individual species to whole genera.</title>
        <authorList>
            <person name="Goeker M."/>
        </authorList>
    </citation>
    <scope>NUCLEOTIDE SEQUENCE [LARGE SCALE GENOMIC DNA]</scope>
    <source>
        <strain evidence="2 3">DSM 13087</strain>
    </source>
</reference>
<dbReference type="PANTHER" id="PTHR11895:SF176">
    <property type="entry name" value="AMIDASE AMID-RELATED"/>
    <property type="match status" value="1"/>
</dbReference>
<dbReference type="EMBL" id="QKZQ01000027">
    <property type="protein sequence ID" value="PZX36754.1"/>
    <property type="molecule type" value="Genomic_DNA"/>
</dbReference>